<dbReference type="AlphaFoldDB" id="A0A194VK18"/>
<sequence>MVNLQGPDSLGELEDEDPFRLQLELQQLGGRQDGQQIGVGDDASINEASYSLNQISMQQWQVTPMGASYATAYGQPSSTNHQQQVNDDFQ</sequence>
<reference evidence="2" key="1">
    <citation type="submission" date="2014-12" db="EMBL/GenBank/DDBJ databases">
        <title>Genome Sequence of Valsa Canker Pathogens Uncovers a Specific Adaption of Colonization on Woody Bark.</title>
        <authorList>
            <person name="Yin Z."/>
            <person name="Liu H."/>
            <person name="Gao X."/>
            <person name="Li Z."/>
            <person name="Song N."/>
            <person name="Ke X."/>
            <person name="Dai Q."/>
            <person name="Wu Y."/>
            <person name="Sun Y."/>
            <person name="Xu J.-R."/>
            <person name="Kang Z.K."/>
            <person name="Wang L."/>
            <person name="Huang L."/>
        </authorList>
    </citation>
    <scope>NUCLEOTIDE SEQUENCE [LARGE SCALE GENOMIC DNA]</scope>
    <source>
        <strain evidence="2">03-8</strain>
    </source>
</reference>
<accession>A0A194VK18</accession>
<name>A0A194VK18_CYTMA</name>
<evidence type="ECO:0000256" key="1">
    <source>
        <dbReference type="SAM" id="MobiDB-lite"/>
    </source>
</evidence>
<dbReference type="Proteomes" id="UP000078559">
    <property type="component" value="Chromosome 1"/>
</dbReference>
<gene>
    <name evidence="2" type="ORF">VM1G_11355</name>
</gene>
<dbReference type="EMBL" id="CM003098">
    <property type="protein sequence ID" value="KUI64489.1"/>
    <property type="molecule type" value="Genomic_DNA"/>
</dbReference>
<keyword evidence="3" id="KW-1185">Reference proteome</keyword>
<feature type="compositionally biased region" description="Polar residues" evidence="1">
    <location>
        <begin position="74"/>
        <end position="90"/>
    </location>
</feature>
<feature type="region of interest" description="Disordered" evidence="1">
    <location>
        <begin position="70"/>
        <end position="90"/>
    </location>
</feature>
<organism evidence="2 3">
    <name type="scientific">Cytospora mali</name>
    <name type="common">Apple Valsa canker fungus</name>
    <name type="synonym">Valsa mali</name>
    <dbReference type="NCBI Taxonomy" id="578113"/>
    <lineage>
        <taxon>Eukaryota</taxon>
        <taxon>Fungi</taxon>
        <taxon>Dikarya</taxon>
        <taxon>Ascomycota</taxon>
        <taxon>Pezizomycotina</taxon>
        <taxon>Sordariomycetes</taxon>
        <taxon>Sordariomycetidae</taxon>
        <taxon>Diaporthales</taxon>
        <taxon>Cytosporaceae</taxon>
        <taxon>Cytospora</taxon>
    </lineage>
</organism>
<protein>
    <submittedName>
        <fullName evidence="2">Uncharacterized protein</fullName>
    </submittedName>
</protein>
<evidence type="ECO:0000313" key="2">
    <source>
        <dbReference type="EMBL" id="KUI64489.1"/>
    </source>
</evidence>
<evidence type="ECO:0000313" key="3">
    <source>
        <dbReference type="Proteomes" id="UP000078559"/>
    </source>
</evidence>
<proteinExistence type="predicted"/>